<protein>
    <recommendedName>
        <fullName evidence="3">NACHT domain-containing protein</fullName>
    </recommendedName>
</protein>
<feature type="non-terminal residue" evidence="1">
    <location>
        <position position="1"/>
    </location>
</feature>
<evidence type="ECO:0000313" key="1">
    <source>
        <dbReference type="EMBL" id="CAL1296442.1"/>
    </source>
</evidence>
<evidence type="ECO:0008006" key="3">
    <source>
        <dbReference type="Google" id="ProtNLM"/>
    </source>
</evidence>
<organism evidence="1 2">
    <name type="scientific">Larinioides sclopetarius</name>
    <dbReference type="NCBI Taxonomy" id="280406"/>
    <lineage>
        <taxon>Eukaryota</taxon>
        <taxon>Metazoa</taxon>
        <taxon>Ecdysozoa</taxon>
        <taxon>Arthropoda</taxon>
        <taxon>Chelicerata</taxon>
        <taxon>Arachnida</taxon>
        <taxon>Araneae</taxon>
        <taxon>Araneomorphae</taxon>
        <taxon>Entelegynae</taxon>
        <taxon>Araneoidea</taxon>
        <taxon>Araneidae</taxon>
        <taxon>Larinioides</taxon>
    </lineage>
</organism>
<keyword evidence="2" id="KW-1185">Reference proteome</keyword>
<name>A0AAV2BKE7_9ARAC</name>
<sequence length="206" mass="23761">IAEHNSYFAHLLKRACSERPLTIILDGLDQVEEYSGRSLKWFPVVLPQHVKLILGLRDGSNELQEIQERLPDDGSNYIEILDLDIEETLLIIEHLLLIKGRRLTDAQLSFARICLADNSYPRYAHIFAHIACKWHTLAIPERFWIKHSIYEIFCDYIMEMAKTVDISEINKLFASLGIFKNGITESEMFQILLSPPEQCDTNSDCP</sequence>
<comment type="caution">
    <text evidence="1">The sequence shown here is derived from an EMBL/GenBank/DDBJ whole genome shotgun (WGS) entry which is preliminary data.</text>
</comment>
<dbReference type="PANTHER" id="PTHR19871:SF45">
    <property type="entry name" value="NACHT DOMAIN-CONTAINING PROTEIN"/>
    <property type="match status" value="1"/>
</dbReference>
<dbReference type="InterPro" id="IPR052752">
    <property type="entry name" value="NACHT-WD_repeat"/>
</dbReference>
<proteinExistence type="predicted"/>
<dbReference type="EMBL" id="CAXIEN010000396">
    <property type="protein sequence ID" value="CAL1296442.1"/>
    <property type="molecule type" value="Genomic_DNA"/>
</dbReference>
<accession>A0AAV2BKE7</accession>
<dbReference type="AlphaFoldDB" id="A0AAV2BKE7"/>
<evidence type="ECO:0000313" key="2">
    <source>
        <dbReference type="Proteomes" id="UP001497382"/>
    </source>
</evidence>
<feature type="non-terminal residue" evidence="1">
    <location>
        <position position="206"/>
    </location>
</feature>
<dbReference type="PANTHER" id="PTHR19871">
    <property type="entry name" value="BETA TRANSDUCIN-RELATED PROTEIN"/>
    <property type="match status" value="1"/>
</dbReference>
<dbReference type="Proteomes" id="UP001497382">
    <property type="component" value="Unassembled WGS sequence"/>
</dbReference>
<reference evidence="1 2" key="1">
    <citation type="submission" date="2024-04" db="EMBL/GenBank/DDBJ databases">
        <authorList>
            <person name="Rising A."/>
            <person name="Reimegard J."/>
            <person name="Sonavane S."/>
            <person name="Akerstrom W."/>
            <person name="Nylinder S."/>
            <person name="Hedman E."/>
            <person name="Kallberg Y."/>
        </authorList>
    </citation>
    <scope>NUCLEOTIDE SEQUENCE [LARGE SCALE GENOMIC DNA]</scope>
</reference>
<gene>
    <name evidence="1" type="ORF">LARSCL_LOCUS19795</name>
</gene>